<dbReference type="Proteomes" id="UP000007797">
    <property type="component" value="Unassembled WGS sequence"/>
</dbReference>
<dbReference type="EMBL" id="GL883010">
    <property type="protein sequence ID" value="EGG21028.1"/>
    <property type="molecule type" value="Genomic_DNA"/>
</dbReference>
<keyword evidence="6" id="KW-1185">Reference proteome</keyword>
<dbReference type="GeneID" id="14872648"/>
<dbReference type="PANTHER" id="PTHR14359:SF6">
    <property type="entry name" value="PHOSPHOPANTOTHENOYLCYSTEINE DECARBOXYLASE"/>
    <property type="match status" value="1"/>
</dbReference>
<gene>
    <name evidence="5" type="primary">ppcdc</name>
    <name evidence="5" type="ORF">DFA_00897</name>
</gene>
<proteinExistence type="inferred from homology"/>
<dbReference type="RefSeq" id="XP_004358878.1">
    <property type="nucleotide sequence ID" value="XM_004358821.1"/>
</dbReference>
<dbReference type="Pfam" id="PF02441">
    <property type="entry name" value="Flavoprotein"/>
    <property type="match status" value="1"/>
</dbReference>
<organism evidence="5 6">
    <name type="scientific">Cavenderia fasciculata</name>
    <name type="common">Slime mold</name>
    <name type="synonym">Dictyostelium fasciculatum</name>
    <dbReference type="NCBI Taxonomy" id="261658"/>
    <lineage>
        <taxon>Eukaryota</taxon>
        <taxon>Amoebozoa</taxon>
        <taxon>Evosea</taxon>
        <taxon>Eumycetozoa</taxon>
        <taxon>Dictyostelia</taxon>
        <taxon>Acytosteliales</taxon>
        <taxon>Cavenderiaceae</taxon>
        <taxon>Cavenderia</taxon>
    </lineage>
</organism>
<protein>
    <submittedName>
        <fullName evidence="5">Phosphopantothenoylcysteine decarboxylase</fullName>
    </submittedName>
</protein>
<dbReference type="InterPro" id="IPR036551">
    <property type="entry name" value="Flavin_trans-like"/>
</dbReference>
<comment type="similarity">
    <text evidence="2">Belongs to the HFCD (homooligomeric flavin containing Cys decarboxylase) superfamily.</text>
</comment>
<dbReference type="GO" id="GO:0015937">
    <property type="term" value="P:coenzyme A biosynthetic process"/>
    <property type="evidence" value="ECO:0007669"/>
    <property type="project" value="UniProtKB-KW"/>
</dbReference>
<evidence type="ECO:0000256" key="3">
    <source>
        <dbReference type="SAM" id="MobiDB-lite"/>
    </source>
</evidence>
<reference evidence="6" key="1">
    <citation type="journal article" date="2011" name="Genome Res.">
        <title>Phylogeny-wide analysis of social amoeba genomes highlights ancient origins for complex intercellular communication.</title>
        <authorList>
            <person name="Heidel A.J."/>
            <person name="Lawal H.M."/>
            <person name="Felder M."/>
            <person name="Schilde C."/>
            <person name="Helps N.R."/>
            <person name="Tunggal B."/>
            <person name="Rivero F."/>
            <person name="John U."/>
            <person name="Schleicher M."/>
            <person name="Eichinger L."/>
            <person name="Platzer M."/>
            <person name="Noegel A.A."/>
            <person name="Schaap P."/>
            <person name="Gloeckner G."/>
        </authorList>
    </citation>
    <scope>NUCLEOTIDE SEQUENCE [LARGE SCALE GENOMIC DNA]</scope>
    <source>
        <strain evidence="6">SH3</strain>
    </source>
</reference>
<accession>F4PUF6</accession>
<dbReference type="GO" id="GO:0071513">
    <property type="term" value="C:phosphopantothenoylcysteine decarboxylase complex"/>
    <property type="evidence" value="ECO:0007669"/>
    <property type="project" value="TreeGrafter"/>
</dbReference>
<feature type="domain" description="Flavoprotein" evidence="4">
    <location>
        <begin position="23"/>
        <end position="133"/>
    </location>
</feature>
<dbReference type="SUPFAM" id="SSF52507">
    <property type="entry name" value="Homo-oligomeric flavin-containing Cys decarboxylases, HFCD"/>
    <property type="match status" value="1"/>
</dbReference>
<dbReference type="OrthoDB" id="1532798at2759"/>
<dbReference type="PANTHER" id="PTHR14359">
    <property type="entry name" value="HOMO-OLIGOMERIC FLAVIN CONTAINING CYS DECARBOXYLASE FAMILY"/>
    <property type="match status" value="1"/>
</dbReference>
<keyword evidence="1" id="KW-0173">Coenzyme A biosynthesis</keyword>
<dbReference type="Gene3D" id="3.40.50.1950">
    <property type="entry name" value="Flavin prenyltransferase-like"/>
    <property type="match status" value="1"/>
</dbReference>
<dbReference type="AlphaFoldDB" id="F4PUF6"/>
<dbReference type="GO" id="GO:0004633">
    <property type="term" value="F:phosphopantothenoylcysteine decarboxylase activity"/>
    <property type="evidence" value="ECO:0007669"/>
    <property type="project" value="TreeGrafter"/>
</dbReference>
<name>F4PUF6_CACFS</name>
<dbReference type="GO" id="GO:0010181">
    <property type="term" value="F:FMN binding"/>
    <property type="evidence" value="ECO:0007669"/>
    <property type="project" value="TreeGrafter"/>
</dbReference>
<dbReference type="KEGG" id="dfa:DFA_00897"/>
<dbReference type="InterPro" id="IPR003382">
    <property type="entry name" value="Flavoprotein"/>
</dbReference>
<evidence type="ECO:0000256" key="2">
    <source>
        <dbReference type="ARBA" id="ARBA00038350"/>
    </source>
</evidence>
<evidence type="ECO:0000259" key="4">
    <source>
        <dbReference type="Pfam" id="PF02441"/>
    </source>
</evidence>
<evidence type="ECO:0000313" key="6">
    <source>
        <dbReference type="Proteomes" id="UP000007797"/>
    </source>
</evidence>
<sequence length="154" mass="17950">MYSNRFKLTNHNNEKDDNNNKRKNLIIGFTGSVASIKATQLIESLKNDYNINIIVTKNSYHFCKDLEELECVKNDSIEIFQDQDEWDSWSKRDDPVLHIELRKWADAILIAPLSANTLAKIANGMADNLLTSVIRAWDFKESNIWKRLVNYQKM</sequence>
<evidence type="ECO:0000256" key="1">
    <source>
        <dbReference type="ARBA" id="ARBA00022993"/>
    </source>
</evidence>
<feature type="region of interest" description="Disordered" evidence="3">
    <location>
        <begin position="1"/>
        <end position="20"/>
    </location>
</feature>
<dbReference type="STRING" id="1054147.F4PUF6"/>
<evidence type="ECO:0000313" key="5">
    <source>
        <dbReference type="EMBL" id="EGG21028.1"/>
    </source>
</evidence>